<sequence length="171" mass="19566">MLKSAINTMLAIRIQIVGLMKVVERLKTYEERIGEEGEEQQVEQGKLLSANMDRQQTQHKNYGDSKGRGRGGCSNWRGRGRKRSGNYRNGYYATTLHGGKSQEQRKISLEGFRAKRYNVLVTKDVVGRGIDILDVAQVINYDMLKQIERYTHCIGRTRRAGKKTVLLSYIL</sequence>
<evidence type="ECO:0000313" key="4">
    <source>
        <dbReference type="EMBL" id="VDD08901.1"/>
    </source>
</evidence>
<dbReference type="Gene3D" id="3.40.50.300">
    <property type="entry name" value="P-loop containing nucleotide triphosphate hydrolases"/>
    <property type="match status" value="1"/>
</dbReference>
<gene>
    <name evidence="4" type="ORF">BOLC4T24352H</name>
</gene>
<keyword evidence="1" id="KW-0694">RNA-binding</keyword>
<dbReference type="CDD" id="cd18787">
    <property type="entry name" value="SF2_C_DEAD"/>
    <property type="match status" value="1"/>
</dbReference>
<dbReference type="PROSITE" id="PS51194">
    <property type="entry name" value="HELICASE_CTER"/>
    <property type="match status" value="1"/>
</dbReference>
<feature type="domain" description="Helicase C-terminal" evidence="3">
    <location>
        <begin position="25"/>
        <end position="171"/>
    </location>
</feature>
<dbReference type="AlphaFoldDB" id="A0A3P6CGC9"/>
<organism evidence="4">
    <name type="scientific">Brassica oleracea</name>
    <name type="common">Wild cabbage</name>
    <dbReference type="NCBI Taxonomy" id="3712"/>
    <lineage>
        <taxon>Eukaryota</taxon>
        <taxon>Viridiplantae</taxon>
        <taxon>Streptophyta</taxon>
        <taxon>Embryophyta</taxon>
        <taxon>Tracheophyta</taxon>
        <taxon>Spermatophyta</taxon>
        <taxon>Magnoliopsida</taxon>
        <taxon>eudicotyledons</taxon>
        <taxon>Gunneridae</taxon>
        <taxon>Pentapetalae</taxon>
        <taxon>rosids</taxon>
        <taxon>malvids</taxon>
        <taxon>Brassicales</taxon>
        <taxon>Brassicaceae</taxon>
        <taxon>Brassiceae</taxon>
        <taxon>Brassica</taxon>
    </lineage>
</organism>
<reference evidence="4" key="1">
    <citation type="submission" date="2018-11" db="EMBL/GenBank/DDBJ databases">
        <authorList>
            <consortium name="Genoscope - CEA"/>
            <person name="William W."/>
        </authorList>
    </citation>
    <scope>NUCLEOTIDE SEQUENCE</scope>
</reference>
<dbReference type="PANTHER" id="PTHR47958">
    <property type="entry name" value="ATP-DEPENDENT RNA HELICASE DBP3"/>
    <property type="match status" value="1"/>
</dbReference>
<dbReference type="Pfam" id="PF00271">
    <property type="entry name" value="Helicase_C"/>
    <property type="match status" value="1"/>
</dbReference>
<dbReference type="SUPFAM" id="SSF52540">
    <property type="entry name" value="P-loop containing nucleoside triphosphate hydrolases"/>
    <property type="match status" value="1"/>
</dbReference>
<dbReference type="SMART" id="SM00490">
    <property type="entry name" value="HELICc"/>
    <property type="match status" value="1"/>
</dbReference>
<dbReference type="GO" id="GO:0003723">
    <property type="term" value="F:RNA binding"/>
    <property type="evidence" value="ECO:0007669"/>
    <property type="project" value="UniProtKB-KW"/>
</dbReference>
<feature type="region of interest" description="Disordered" evidence="2">
    <location>
        <begin position="53"/>
        <end position="81"/>
    </location>
</feature>
<evidence type="ECO:0000256" key="1">
    <source>
        <dbReference type="ARBA" id="ARBA00022884"/>
    </source>
</evidence>
<accession>A0A3P6CGC9</accession>
<name>A0A3P6CGC9_BRAOL</name>
<evidence type="ECO:0000256" key="2">
    <source>
        <dbReference type="SAM" id="MobiDB-lite"/>
    </source>
</evidence>
<protein>
    <recommendedName>
        <fullName evidence="3">Helicase C-terminal domain-containing protein</fullName>
    </recommendedName>
</protein>
<dbReference type="EMBL" id="LR031873">
    <property type="protein sequence ID" value="VDD08901.1"/>
    <property type="molecule type" value="Genomic_DNA"/>
</dbReference>
<evidence type="ECO:0000259" key="3">
    <source>
        <dbReference type="PROSITE" id="PS51194"/>
    </source>
</evidence>
<dbReference type="InterPro" id="IPR001650">
    <property type="entry name" value="Helicase_C-like"/>
</dbReference>
<proteinExistence type="predicted"/>
<dbReference type="InterPro" id="IPR027417">
    <property type="entry name" value="P-loop_NTPase"/>
</dbReference>